<evidence type="ECO:0000256" key="2">
    <source>
        <dbReference type="SAM" id="MobiDB-lite"/>
    </source>
</evidence>
<feature type="region of interest" description="Disordered" evidence="2">
    <location>
        <begin position="715"/>
        <end position="739"/>
    </location>
</feature>
<feature type="region of interest" description="Disordered" evidence="2">
    <location>
        <begin position="552"/>
        <end position="572"/>
    </location>
</feature>
<feature type="coiled-coil region" evidence="1">
    <location>
        <begin position="125"/>
        <end position="200"/>
    </location>
</feature>
<evidence type="ECO:0000313" key="4">
    <source>
        <dbReference type="Proteomes" id="UP000276133"/>
    </source>
</evidence>
<name>A0A3M7P6H5_BRAPC</name>
<dbReference type="Proteomes" id="UP000276133">
    <property type="component" value="Unassembled WGS sequence"/>
</dbReference>
<dbReference type="AlphaFoldDB" id="A0A3M7P6H5"/>
<keyword evidence="1" id="KW-0175">Coiled coil</keyword>
<dbReference type="EMBL" id="REGN01012919">
    <property type="protein sequence ID" value="RMZ94623.1"/>
    <property type="molecule type" value="Genomic_DNA"/>
</dbReference>
<feature type="compositionally biased region" description="Basic and acidic residues" evidence="2">
    <location>
        <begin position="552"/>
        <end position="564"/>
    </location>
</feature>
<comment type="caution">
    <text evidence="3">The sequence shown here is derived from an EMBL/GenBank/DDBJ whole genome shotgun (WGS) entry which is preliminary data.</text>
</comment>
<gene>
    <name evidence="3" type="ORF">BpHYR1_038683</name>
</gene>
<proteinExistence type="predicted"/>
<keyword evidence="4" id="KW-1185">Reference proteome</keyword>
<reference evidence="3 4" key="1">
    <citation type="journal article" date="2018" name="Sci. Rep.">
        <title>Genomic signatures of local adaptation to the degree of environmental predictability in rotifers.</title>
        <authorList>
            <person name="Franch-Gras L."/>
            <person name="Hahn C."/>
            <person name="Garcia-Roger E.M."/>
            <person name="Carmona M.J."/>
            <person name="Serra M."/>
            <person name="Gomez A."/>
        </authorList>
    </citation>
    <scope>NUCLEOTIDE SEQUENCE [LARGE SCALE GENOMIC DNA]</scope>
    <source>
        <strain evidence="3">HYR1</strain>
    </source>
</reference>
<dbReference type="STRING" id="10195.A0A3M7P6H5"/>
<sequence length="739" mass="88395">MMAPVSCTNPIATNPPIRTFTTTPAVNSDNKYFSQYAQNYYSSSYTDLNSEINYSQYLYSEPAPEAKVSQKKQNRLSLLDDDDLIEKTAQLINKKNRIKLLSTQNDAQKYSQTNLYTSLPSQMAPTEYMDQLKQLQQQVEHLQQELRQKQLEQEKIQKKIQEHLIQTNFYSMNPALEQSRQNLRQQQEQIRQNLEQTLCQFSQYQNSTPSQARSFSYDRNSATHEHQVYAPKQRSSSHAPTMAKSAHEPDSRRVSRADQFSQMRPLDQDISAEYNRVLENLLRNESRSYSQKNVPQEPRVYEKSATMSYPTQKNVQPSEPRRIFLHNCQKPSFTDSGIYSHDAGLCLSKTDKSLELRVDDERSFMFERYLREIQMKRRLEEEKMREKEAYERKLMEAKQIEEKLKREHELREREALEQKLREKERLELQLREEQMKEKMRREQEQREKEALERALREKELIEKKLLEHQVMEKMRLEQEAKERENLERILREEKLKAAESRQKQQKEQEMLERQLREKEVIEQELRQQQVKEMQEKEVLVQKLREKELLEQKKKEQQKMKEKLKREKKQKLKNQENRLQINIDDFKRLQFPIEEHNSIFFDRYLNKNDPEVPSLNEDEIDIKDYSERLPKNYFGEFNLRRKVMNFGDEEAEAENEAENEPEELVEVAVDARPSNKLSSLALSNVEVILEEEEEEAQREYLEMMAYSKSNTINAFGHTRTNLQQNGYSSEGHDDDDYEEN</sequence>
<feature type="compositionally biased region" description="Polar residues" evidence="2">
    <location>
        <begin position="715"/>
        <end position="727"/>
    </location>
</feature>
<evidence type="ECO:0000256" key="1">
    <source>
        <dbReference type="SAM" id="Coils"/>
    </source>
</evidence>
<feature type="compositionally biased region" description="Basic and acidic residues" evidence="2">
    <location>
        <begin position="245"/>
        <end position="256"/>
    </location>
</feature>
<dbReference type="OrthoDB" id="10674255at2759"/>
<feature type="region of interest" description="Disordered" evidence="2">
    <location>
        <begin position="209"/>
        <end position="267"/>
    </location>
</feature>
<protein>
    <submittedName>
        <fullName evidence="3">Bromodomain-containing 4-like</fullName>
    </submittedName>
</protein>
<evidence type="ECO:0000313" key="3">
    <source>
        <dbReference type="EMBL" id="RMZ94623.1"/>
    </source>
</evidence>
<accession>A0A3M7P6H5</accession>
<feature type="compositionally biased region" description="Polar residues" evidence="2">
    <location>
        <begin position="209"/>
        <end position="220"/>
    </location>
</feature>
<organism evidence="3 4">
    <name type="scientific">Brachionus plicatilis</name>
    <name type="common">Marine rotifer</name>
    <name type="synonym">Brachionus muelleri</name>
    <dbReference type="NCBI Taxonomy" id="10195"/>
    <lineage>
        <taxon>Eukaryota</taxon>
        <taxon>Metazoa</taxon>
        <taxon>Spiralia</taxon>
        <taxon>Gnathifera</taxon>
        <taxon>Rotifera</taxon>
        <taxon>Eurotatoria</taxon>
        <taxon>Monogononta</taxon>
        <taxon>Pseudotrocha</taxon>
        <taxon>Ploima</taxon>
        <taxon>Brachionidae</taxon>
        <taxon>Brachionus</taxon>
    </lineage>
</organism>